<dbReference type="InterPro" id="IPR050325">
    <property type="entry name" value="Prot/Nucl_acid_deglycase"/>
</dbReference>
<name>A0A923NBF6_9FIRM</name>
<dbReference type="GO" id="GO:0005737">
    <property type="term" value="C:cytoplasm"/>
    <property type="evidence" value="ECO:0007669"/>
    <property type="project" value="TreeGrafter"/>
</dbReference>
<sequence length="183" mass="19625">MVYVHFAEGFEEVEAVTIVDLLRRAAIDVKMVSIMEDKMVEGAHGMQIQADLLFEEADYDGCDMIVLPGGMPGALHLKNHEELGEKITEFALQGKALAAICAAPMVLDARGALTHKTATIYPGMQNELNMASYIDSGVVEDGNVITGKGPAYAIGFALVIIRKIKGDNAADEVAEGLLYKGIL</sequence>
<dbReference type="InterPro" id="IPR002818">
    <property type="entry name" value="DJ-1/PfpI"/>
</dbReference>
<proteinExistence type="predicted"/>
<reference evidence="2" key="1">
    <citation type="submission" date="2020-08" db="EMBL/GenBank/DDBJ databases">
        <authorList>
            <person name="Liu C."/>
            <person name="Sun Q."/>
        </authorList>
    </citation>
    <scope>NUCLEOTIDE SEQUENCE</scope>
    <source>
        <strain evidence="2">BX16</strain>
    </source>
</reference>
<accession>A0A923NBF6</accession>
<organism evidence="2 3">
    <name type="scientific">Lentihominibacter faecis</name>
    <dbReference type="NCBI Taxonomy" id="2764712"/>
    <lineage>
        <taxon>Bacteria</taxon>
        <taxon>Bacillati</taxon>
        <taxon>Bacillota</taxon>
        <taxon>Clostridia</taxon>
        <taxon>Peptostreptococcales</taxon>
        <taxon>Anaerovoracaceae</taxon>
        <taxon>Lentihominibacter</taxon>
    </lineage>
</organism>
<evidence type="ECO:0000259" key="1">
    <source>
        <dbReference type="Pfam" id="PF01965"/>
    </source>
</evidence>
<evidence type="ECO:0000313" key="3">
    <source>
        <dbReference type="Proteomes" id="UP000644115"/>
    </source>
</evidence>
<dbReference type="AlphaFoldDB" id="A0A923NBF6"/>
<dbReference type="PANTHER" id="PTHR48094:SF12">
    <property type="entry name" value="PARKINSON DISEASE PROTEIN 7 HOMOLOG"/>
    <property type="match status" value="1"/>
</dbReference>
<comment type="caution">
    <text evidence="2">The sequence shown here is derived from an EMBL/GenBank/DDBJ whole genome shotgun (WGS) entry which is preliminary data.</text>
</comment>
<dbReference type="Pfam" id="PF01965">
    <property type="entry name" value="DJ-1_PfpI"/>
    <property type="match status" value="1"/>
</dbReference>
<dbReference type="EMBL" id="JACRWC010000086">
    <property type="protein sequence ID" value="MBC5999700.1"/>
    <property type="molecule type" value="Genomic_DNA"/>
</dbReference>
<feature type="domain" description="DJ-1/PfpI" evidence="1">
    <location>
        <begin position="2"/>
        <end position="162"/>
    </location>
</feature>
<evidence type="ECO:0000313" key="2">
    <source>
        <dbReference type="EMBL" id="MBC5999700.1"/>
    </source>
</evidence>
<gene>
    <name evidence="2" type="ORF">H8876_06770</name>
</gene>
<protein>
    <submittedName>
        <fullName evidence="2">DJ-1/PfpI family protein</fullName>
    </submittedName>
</protein>
<dbReference type="NCBIfam" id="TIGR01383">
    <property type="entry name" value="not_thiJ"/>
    <property type="match status" value="1"/>
</dbReference>
<keyword evidence="3" id="KW-1185">Reference proteome</keyword>
<dbReference type="InterPro" id="IPR029062">
    <property type="entry name" value="Class_I_gatase-like"/>
</dbReference>
<dbReference type="InterPro" id="IPR006287">
    <property type="entry name" value="DJ-1"/>
</dbReference>
<dbReference type="Proteomes" id="UP000644115">
    <property type="component" value="Unassembled WGS sequence"/>
</dbReference>
<dbReference type="CDD" id="cd03135">
    <property type="entry name" value="GATase1_DJ-1"/>
    <property type="match status" value="1"/>
</dbReference>
<dbReference type="Gene3D" id="3.40.50.880">
    <property type="match status" value="1"/>
</dbReference>
<dbReference type="PANTHER" id="PTHR48094">
    <property type="entry name" value="PROTEIN/NUCLEIC ACID DEGLYCASE DJ-1-RELATED"/>
    <property type="match status" value="1"/>
</dbReference>
<dbReference type="SUPFAM" id="SSF52317">
    <property type="entry name" value="Class I glutamine amidotransferase-like"/>
    <property type="match status" value="1"/>
</dbReference>
<dbReference type="RefSeq" id="WP_249287099.1">
    <property type="nucleotide sequence ID" value="NZ_JACRWC010000086.1"/>
</dbReference>